<organism evidence="1 2">
    <name type="scientific">Racocetra persica</name>
    <dbReference type="NCBI Taxonomy" id="160502"/>
    <lineage>
        <taxon>Eukaryota</taxon>
        <taxon>Fungi</taxon>
        <taxon>Fungi incertae sedis</taxon>
        <taxon>Mucoromycota</taxon>
        <taxon>Glomeromycotina</taxon>
        <taxon>Glomeromycetes</taxon>
        <taxon>Diversisporales</taxon>
        <taxon>Gigasporaceae</taxon>
        <taxon>Racocetra</taxon>
    </lineage>
</organism>
<protein>
    <submittedName>
        <fullName evidence="1">27575_t:CDS:1</fullName>
    </submittedName>
</protein>
<name>A0ACA9RR35_9GLOM</name>
<accession>A0ACA9RR35</accession>
<sequence>VYPFDDETCKQFNDIVRYWEFAAPSTNELELVACRLYGICINAAAVERLWSSSIAWEHSRKSNPVEIFPPDFEDENETINNDQPNIQLNEESSNNDKVPETDEFVEPAEPDEFAESDESAEHDESADLALNENYDDKTSLEEFGQFLDVWVEVSTSEIEEITHTYNENMIITSKVEDI</sequence>
<evidence type="ECO:0000313" key="1">
    <source>
        <dbReference type="EMBL" id="CAG8804963.1"/>
    </source>
</evidence>
<keyword evidence="2" id="KW-1185">Reference proteome</keyword>
<gene>
    <name evidence="1" type="ORF">RPERSI_LOCUS21825</name>
</gene>
<comment type="caution">
    <text evidence="1">The sequence shown here is derived from an EMBL/GenBank/DDBJ whole genome shotgun (WGS) entry which is preliminary data.</text>
</comment>
<evidence type="ECO:0000313" key="2">
    <source>
        <dbReference type="Proteomes" id="UP000789920"/>
    </source>
</evidence>
<reference evidence="1" key="1">
    <citation type="submission" date="2021-06" db="EMBL/GenBank/DDBJ databases">
        <authorList>
            <person name="Kallberg Y."/>
            <person name="Tangrot J."/>
            <person name="Rosling A."/>
        </authorList>
    </citation>
    <scope>NUCLEOTIDE SEQUENCE</scope>
    <source>
        <strain evidence="1">MA461A</strain>
    </source>
</reference>
<feature type="non-terminal residue" evidence="1">
    <location>
        <position position="1"/>
    </location>
</feature>
<dbReference type="Proteomes" id="UP000789920">
    <property type="component" value="Unassembled WGS sequence"/>
</dbReference>
<feature type="non-terminal residue" evidence="1">
    <location>
        <position position="178"/>
    </location>
</feature>
<proteinExistence type="predicted"/>
<dbReference type="EMBL" id="CAJVQC010064897">
    <property type="protein sequence ID" value="CAG8804963.1"/>
    <property type="molecule type" value="Genomic_DNA"/>
</dbReference>